<organism evidence="1 2">
    <name type="scientific">Polytolypa hystricis (strain UAMH7299)</name>
    <dbReference type="NCBI Taxonomy" id="1447883"/>
    <lineage>
        <taxon>Eukaryota</taxon>
        <taxon>Fungi</taxon>
        <taxon>Dikarya</taxon>
        <taxon>Ascomycota</taxon>
        <taxon>Pezizomycotina</taxon>
        <taxon>Eurotiomycetes</taxon>
        <taxon>Eurotiomycetidae</taxon>
        <taxon>Onygenales</taxon>
        <taxon>Onygenales incertae sedis</taxon>
        <taxon>Polytolypa</taxon>
    </lineage>
</organism>
<protein>
    <submittedName>
        <fullName evidence="1">Uncharacterized protein</fullName>
    </submittedName>
</protein>
<gene>
    <name evidence="1" type="ORF">AJ80_09023</name>
</gene>
<evidence type="ECO:0000313" key="1">
    <source>
        <dbReference type="EMBL" id="PGH01333.1"/>
    </source>
</evidence>
<dbReference type="OrthoDB" id="443318at2759"/>
<keyword evidence="2" id="KW-1185">Reference proteome</keyword>
<comment type="caution">
    <text evidence="1">The sequence shown here is derived from an EMBL/GenBank/DDBJ whole genome shotgun (WGS) entry which is preliminary data.</text>
</comment>
<dbReference type="Proteomes" id="UP000224634">
    <property type="component" value="Unassembled WGS sequence"/>
</dbReference>
<dbReference type="STRING" id="1447883.A0A2B7WXN8"/>
<dbReference type="AlphaFoldDB" id="A0A2B7WXN8"/>
<name>A0A2B7WXN8_POLH7</name>
<evidence type="ECO:0000313" key="2">
    <source>
        <dbReference type="Proteomes" id="UP000224634"/>
    </source>
</evidence>
<accession>A0A2B7WXN8</accession>
<proteinExistence type="predicted"/>
<dbReference type="EMBL" id="PDNA01000238">
    <property type="protein sequence ID" value="PGH01333.1"/>
    <property type="molecule type" value="Genomic_DNA"/>
</dbReference>
<sequence>MLSTSDGLRSSGRSIDNREYKLFNTRTKALGFLVDGNAIPEVSFDVGEFYAGNLPNTSSGISSLFFWFFLSENAATPGEVFSQM</sequence>
<reference evidence="1 2" key="1">
    <citation type="submission" date="2017-10" db="EMBL/GenBank/DDBJ databases">
        <title>Comparative genomics in systemic dimorphic fungi from Ajellomycetaceae.</title>
        <authorList>
            <person name="Munoz J.F."/>
            <person name="Mcewen J.G."/>
            <person name="Clay O.K."/>
            <person name="Cuomo C.A."/>
        </authorList>
    </citation>
    <scope>NUCLEOTIDE SEQUENCE [LARGE SCALE GENOMIC DNA]</scope>
    <source>
        <strain evidence="1 2">UAMH7299</strain>
    </source>
</reference>